<protein>
    <recommendedName>
        <fullName evidence="4">Transposase</fullName>
    </recommendedName>
</protein>
<dbReference type="Proteomes" id="UP000812844">
    <property type="component" value="Unassembled WGS sequence"/>
</dbReference>
<dbReference type="EMBL" id="JAHBBD010000016">
    <property type="protein sequence ID" value="MBW3083172.1"/>
    <property type="molecule type" value="Genomic_DNA"/>
</dbReference>
<reference evidence="2 3" key="1">
    <citation type="submission" date="2021-05" db="EMBL/GenBank/DDBJ databases">
        <title>Phylogenetic classification of ten novel species belonging to the genus Bifidobacterium comprising B. colchicus sp. nov., B. abeli sp. nov., B. bicoloris sp. nov., B. guerezis sp. nov., B. rosaliae sp. nov., B. santillanensis sp. nov., B. argentati sp. nov., B. amazzoni sp. nov., B. pluviali sp. nov., and B. pinnaculum sp. nov.</title>
        <authorList>
            <person name="Lugli G.A."/>
            <person name="Ruiz Garcia L."/>
            <person name="Margolles A."/>
            <person name="Ventura M."/>
        </authorList>
    </citation>
    <scope>NUCLEOTIDE SEQUENCE [LARGE SCALE GENOMIC DNA]</scope>
    <source>
        <strain evidence="2 3">6T3</strain>
    </source>
</reference>
<evidence type="ECO:0000256" key="1">
    <source>
        <dbReference type="SAM" id="MobiDB-lite"/>
    </source>
</evidence>
<name>A0ABS6W9S2_9BIFI</name>
<sequence length="61" mass="6915">MTATTSGLRPMTAYAPPIDGKPRDAVDAKWMRLHRMLADRPNRITRKKTDGAHLPDKQSRD</sequence>
<organism evidence="2 3">
    <name type="scientific">Bifidobacterium phasiani</name>
    <dbReference type="NCBI Taxonomy" id="2834431"/>
    <lineage>
        <taxon>Bacteria</taxon>
        <taxon>Bacillati</taxon>
        <taxon>Actinomycetota</taxon>
        <taxon>Actinomycetes</taxon>
        <taxon>Bifidobacteriales</taxon>
        <taxon>Bifidobacteriaceae</taxon>
        <taxon>Bifidobacterium</taxon>
    </lineage>
</organism>
<keyword evidence="3" id="KW-1185">Reference proteome</keyword>
<accession>A0ABS6W9S2</accession>
<proteinExistence type="predicted"/>
<evidence type="ECO:0008006" key="4">
    <source>
        <dbReference type="Google" id="ProtNLM"/>
    </source>
</evidence>
<dbReference type="RefSeq" id="WP_219082055.1">
    <property type="nucleotide sequence ID" value="NZ_JAHBBD010000016.1"/>
</dbReference>
<evidence type="ECO:0000313" key="2">
    <source>
        <dbReference type="EMBL" id="MBW3083172.1"/>
    </source>
</evidence>
<evidence type="ECO:0000313" key="3">
    <source>
        <dbReference type="Proteomes" id="UP000812844"/>
    </source>
</evidence>
<feature type="region of interest" description="Disordered" evidence="1">
    <location>
        <begin position="1"/>
        <end position="23"/>
    </location>
</feature>
<gene>
    <name evidence="2" type="ORF">KIH73_07315</name>
</gene>
<feature type="region of interest" description="Disordered" evidence="1">
    <location>
        <begin position="39"/>
        <end position="61"/>
    </location>
</feature>
<comment type="caution">
    <text evidence="2">The sequence shown here is derived from an EMBL/GenBank/DDBJ whole genome shotgun (WGS) entry which is preliminary data.</text>
</comment>